<dbReference type="Proteomes" id="UP000824107">
    <property type="component" value="Unassembled WGS sequence"/>
</dbReference>
<dbReference type="AlphaFoldDB" id="A0A9D1M2N1"/>
<comment type="caution">
    <text evidence="1">The sequence shown here is derived from an EMBL/GenBank/DDBJ whole genome shotgun (WGS) entry which is preliminary data.</text>
</comment>
<proteinExistence type="predicted"/>
<evidence type="ECO:0000313" key="2">
    <source>
        <dbReference type="Proteomes" id="UP000824107"/>
    </source>
</evidence>
<reference evidence="1" key="1">
    <citation type="submission" date="2020-10" db="EMBL/GenBank/DDBJ databases">
        <authorList>
            <person name="Gilroy R."/>
        </authorList>
    </citation>
    <scope>NUCLEOTIDE SEQUENCE</scope>
    <source>
        <strain evidence="1">ChiW3-316</strain>
    </source>
</reference>
<evidence type="ECO:0000313" key="1">
    <source>
        <dbReference type="EMBL" id="HIU52544.1"/>
    </source>
</evidence>
<accession>A0A9D1M2N1</accession>
<reference evidence="1" key="2">
    <citation type="journal article" date="2021" name="PeerJ">
        <title>Extensive microbial diversity within the chicken gut microbiome revealed by metagenomics and culture.</title>
        <authorList>
            <person name="Gilroy R."/>
            <person name="Ravi A."/>
            <person name="Getino M."/>
            <person name="Pursley I."/>
            <person name="Horton D.L."/>
            <person name="Alikhan N.F."/>
            <person name="Baker D."/>
            <person name="Gharbi K."/>
            <person name="Hall N."/>
            <person name="Watson M."/>
            <person name="Adriaenssens E.M."/>
            <person name="Foster-Nyarko E."/>
            <person name="Jarju S."/>
            <person name="Secka A."/>
            <person name="Antonio M."/>
            <person name="Oren A."/>
            <person name="Chaudhuri R.R."/>
            <person name="La Ragione R."/>
            <person name="Hildebrand F."/>
            <person name="Pallen M.J."/>
        </authorList>
    </citation>
    <scope>NUCLEOTIDE SEQUENCE</scope>
    <source>
        <strain evidence="1">ChiW3-316</strain>
    </source>
</reference>
<protein>
    <recommendedName>
        <fullName evidence="3">DUF4123 domain-containing protein</fullName>
    </recommendedName>
</protein>
<gene>
    <name evidence="1" type="ORF">IAD20_00500</name>
</gene>
<name>A0A9D1M2N1_9PROT</name>
<evidence type="ECO:0008006" key="3">
    <source>
        <dbReference type="Google" id="ProtNLM"/>
    </source>
</evidence>
<dbReference type="EMBL" id="DVNC01000006">
    <property type="protein sequence ID" value="HIU52544.1"/>
    <property type="molecule type" value="Genomic_DNA"/>
</dbReference>
<organism evidence="1 2">
    <name type="scientific">Candidatus Scatocola faecipullorum</name>
    <dbReference type="NCBI Taxonomy" id="2840917"/>
    <lineage>
        <taxon>Bacteria</taxon>
        <taxon>Pseudomonadati</taxon>
        <taxon>Pseudomonadota</taxon>
        <taxon>Alphaproteobacteria</taxon>
        <taxon>Rhodospirillales</taxon>
        <taxon>Rhodospirillaceae</taxon>
        <taxon>Rhodospirillaceae incertae sedis</taxon>
        <taxon>Candidatus Scatocola</taxon>
    </lineage>
</organism>
<sequence length="301" mass="35449">MAKMELTEEQWQKLGQHLPQNGDFLFSLLPNSDYMLNAVRHGVVLNSRMLVYLLLTERDSLVFTLIAAAERHTDGVYDFMCTVCGENAAMDFIVRHELKDMYRHLTPAYLRDRELWELLAENGEYQLLADNGQYDLLEQKNQWVLLAGCGQYERIIRAEKWDALKLSHEGMEKLAQLGLWKHFYDGREVSLVNGFSETQILERLWEGGQQQLLFEFREDKFLLGKGWVKPYQDNGLWGSLTAYGHADQVDWEAYLAKIPDFNRVKVFDEAEKAQCWDFLARHHQHRRLLRHGCFIRWLKSF</sequence>